<sequence length="66" mass="7125">MSLPAVENDLKAHLREHYVDSDWRPALKAIMDAEGDTDVALNAVNALAEAASCRTGLKIHIPACPQ</sequence>
<proteinExistence type="predicted"/>
<gene>
    <name evidence="1" type="ORF">F5147DRAFT_544285</name>
</gene>
<dbReference type="AlphaFoldDB" id="A0A9P7FGX5"/>
<dbReference type="GeneID" id="64692558"/>
<dbReference type="RefSeq" id="XP_041297129.1">
    <property type="nucleotide sequence ID" value="XM_041430299.1"/>
</dbReference>
<dbReference type="EMBL" id="JABBWM010000007">
    <property type="protein sequence ID" value="KAG2115750.1"/>
    <property type="molecule type" value="Genomic_DNA"/>
</dbReference>
<name>A0A9P7FGX5_9AGAM</name>
<reference evidence="1" key="1">
    <citation type="journal article" date="2020" name="New Phytol.">
        <title>Comparative genomics reveals dynamic genome evolution in host specialist ectomycorrhizal fungi.</title>
        <authorList>
            <person name="Lofgren L.A."/>
            <person name="Nguyen N.H."/>
            <person name="Vilgalys R."/>
            <person name="Ruytinx J."/>
            <person name="Liao H.L."/>
            <person name="Branco S."/>
            <person name="Kuo A."/>
            <person name="LaButti K."/>
            <person name="Lipzen A."/>
            <person name="Andreopoulos W."/>
            <person name="Pangilinan J."/>
            <person name="Riley R."/>
            <person name="Hundley H."/>
            <person name="Na H."/>
            <person name="Barry K."/>
            <person name="Grigoriev I.V."/>
            <person name="Stajich J.E."/>
            <person name="Kennedy P.G."/>
        </authorList>
    </citation>
    <scope>NUCLEOTIDE SEQUENCE</scope>
    <source>
        <strain evidence="1">FC423</strain>
    </source>
</reference>
<organism evidence="1 2">
    <name type="scientific">Suillus discolor</name>
    <dbReference type="NCBI Taxonomy" id="1912936"/>
    <lineage>
        <taxon>Eukaryota</taxon>
        <taxon>Fungi</taxon>
        <taxon>Dikarya</taxon>
        <taxon>Basidiomycota</taxon>
        <taxon>Agaricomycotina</taxon>
        <taxon>Agaricomycetes</taxon>
        <taxon>Agaricomycetidae</taxon>
        <taxon>Boletales</taxon>
        <taxon>Suillineae</taxon>
        <taxon>Suillaceae</taxon>
        <taxon>Suillus</taxon>
    </lineage>
</organism>
<evidence type="ECO:0000313" key="2">
    <source>
        <dbReference type="Proteomes" id="UP000823399"/>
    </source>
</evidence>
<evidence type="ECO:0000313" key="1">
    <source>
        <dbReference type="EMBL" id="KAG2115750.1"/>
    </source>
</evidence>
<dbReference type="OrthoDB" id="162969at2759"/>
<dbReference type="Proteomes" id="UP000823399">
    <property type="component" value="Unassembled WGS sequence"/>
</dbReference>
<keyword evidence="2" id="KW-1185">Reference proteome</keyword>
<accession>A0A9P7FGX5</accession>
<comment type="caution">
    <text evidence="1">The sequence shown here is derived from an EMBL/GenBank/DDBJ whole genome shotgun (WGS) entry which is preliminary data.</text>
</comment>
<feature type="non-terminal residue" evidence="1">
    <location>
        <position position="66"/>
    </location>
</feature>
<protein>
    <submittedName>
        <fullName evidence="1">Uncharacterized protein</fullName>
    </submittedName>
</protein>